<accession>A0ABW3V8R4</accession>
<organism evidence="1 2">
    <name type="scientific">Pseudochrobactrum kiredjianiae</name>
    <dbReference type="NCBI Taxonomy" id="386305"/>
    <lineage>
        <taxon>Bacteria</taxon>
        <taxon>Pseudomonadati</taxon>
        <taxon>Pseudomonadota</taxon>
        <taxon>Alphaproteobacteria</taxon>
        <taxon>Hyphomicrobiales</taxon>
        <taxon>Brucellaceae</taxon>
        <taxon>Pseudochrobactrum</taxon>
    </lineage>
</organism>
<evidence type="ECO:0000313" key="1">
    <source>
        <dbReference type="EMBL" id="MFD1228701.1"/>
    </source>
</evidence>
<evidence type="ECO:0008006" key="3">
    <source>
        <dbReference type="Google" id="ProtNLM"/>
    </source>
</evidence>
<name>A0ABW3V8R4_9HYPH</name>
<dbReference type="RefSeq" id="WP_289385445.1">
    <property type="nucleotide sequence ID" value="NZ_JAUCBM010000001.1"/>
</dbReference>
<protein>
    <recommendedName>
        <fullName evidence="3">Transposase</fullName>
    </recommendedName>
</protein>
<evidence type="ECO:0000313" key="2">
    <source>
        <dbReference type="Proteomes" id="UP001597263"/>
    </source>
</evidence>
<reference evidence="2" key="1">
    <citation type="journal article" date="2019" name="Int. J. Syst. Evol. Microbiol.">
        <title>The Global Catalogue of Microorganisms (GCM) 10K type strain sequencing project: providing services to taxonomists for standard genome sequencing and annotation.</title>
        <authorList>
            <consortium name="The Broad Institute Genomics Platform"/>
            <consortium name="The Broad Institute Genome Sequencing Center for Infectious Disease"/>
            <person name="Wu L."/>
            <person name="Ma J."/>
        </authorList>
    </citation>
    <scope>NUCLEOTIDE SEQUENCE [LARGE SCALE GENOMIC DNA]</scope>
    <source>
        <strain evidence="2">CCUG 49584</strain>
    </source>
</reference>
<proteinExistence type="predicted"/>
<dbReference type="EMBL" id="JBHTMA010000040">
    <property type="protein sequence ID" value="MFD1228701.1"/>
    <property type="molecule type" value="Genomic_DNA"/>
</dbReference>
<sequence>MTSAAPFAALVFPNLGDQRAFNRPLFFNYKVFVQHMRVYFMAVAAENDYSVLKMVLAQWFRNFSLYNKFVCQRHFCAF</sequence>
<keyword evidence="2" id="KW-1185">Reference proteome</keyword>
<gene>
    <name evidence="1" type="ORF">ACFQ35_16285</name>
</gene>
<comment type="caution">
    <text evidence="1">The sequence shown here is derived from an EMBL/GenBank/DDBJ whole genome shotgun (WGS) entry which is preliminary data.</text>
</comment>
<dbReference type="Proteomes" id="UP001597263">
    <property type="component" value="Unassembled WGS sequence"/>
</dbReference>